<dbReference type="Proteomes" id="UP000027361">
    <property type="component" value="Unassembled WGS sequence"/>
</dbReference>
<dbReference type="Pfam" id="PF13561">
    <property type="entry name" value="adh_short_C2"/>
    <property type="match status" value="1"/>
</dbReference>
<dbReference type="AlphaFoldDB" id="A0A066VCG6"/>
<dbReference type="STRING" id="1037660.A0A066VCG6"/>
<dbReference type="SUPFAM" id="SSF51735">
    <property type="entry name" value="NAD(P)-binding Rossmann-fold domains"/>
    <property type="match status" value="1"/>
</dbReference>
<dbReference type="InterPro" id="IPR036291">
    <property type="entry name" value="NAD(P)-bd_dom_sf"/>
</dbReference>
<dbReference type="PRINTS" id="PR00081">
    <property type="entry name" value="GDHRDH"/>
</dbReference>
<dbReference type="PANTHER" id="PTHR48107:SF16">
    <property type="entry name" value="NADPH-DEPENDENT ALDEHYDE REDUCTASE 1, CHLOROPLASTIC"/>
    <property type="match status" value="1"/>
</dbReference>
<evidence type="ECO:0000313" key="3">
    <source>
        <dbReference type="EMBL" id="KDN37983.1"/>
    </source>
</evidence>
<dbReference type="OrthoDB" id="1393670at2759"/>
<name>A0A066VCG6_TILAU</name>
<dbReference type="OMA" id="FSMFHMT"/>
<accession>A0A066VCG6</accession>
<dbReference type="InterPro" id="IPR002347">
    <property type="entry name" value="SDR_fam"/>
</dbReference>
<dbReference type="RefSeq" id="XP_013240561.1">
    <property type="nucleotide sequence ID" value="XM_013385107.1"/>
</dbReference>
<dbReference type="InParanoid" id="A0A066VCG6"/>
<dbReference type="EMBL" id="JMSN01000126">
    <property type="protein sequence ID" value="KDN37983.1"/>
    <property type="molecule type" value="Genomic_DNA"/>
</dbReference>
<dbReference type="GO" id="GO:0016614">
    <property type="term" value="F:oxidoreductase activity, acting on CH-OH group of donors"/>
    <property type="evidence" value="ECO:0007669"/>
    <property type="project" value="UniProtKB-ARBA"/>
</dbReference>
<dbReference type="PANTHER" id="PTHR48107">
    <property type="entry name" value="NADPH-DEPENDENT ALDEHYDE REDUCTASE-LIKE PROTEIN, CHLOROPLASTIC-RELATED"/>
    <property type="match status" value="1"/>
</dbReference>
<comment type="caution">
    <text evidence="3">The sequence shown here is derived from an EMBL/GenBank/DDBJ whole genome shotgun (WGS) entry which is preliminary data.</text>
</comment>
<evidence type="ECO:0000256" key="1">
    <source>
        <dbReference type="ARBA" id="ARBA00006484"/>
    </source>
</evidence>
<dbReference type="GeneID" id="25266196"/>
<gene>
    <name evidence="3" type="ORF">K437DRAFT_270696</name>
</gene>
<evidence type="ECO:0000313" key="4">
    <source>
        <dbReference type="Proteomes" id="UP000027361"/>
    </source>
</evidence>
<keyword evidence="4" id="KW-1185">Reference proteome</keyword>
<proteinExistence type="inferred from homology"/>
<evidence type="ECO:0000256" key="2">
    <source>
        <dbReference type="ARBA" id="ARBA00023002"/>
    </source>
</evidence>
<protein>
    <submittedName>
        <fullName evidence="3">NAD(P)-binding protein</fullName>
    </submittedName>
</protein>
<sequence>MHGSNNSVINVGGDSGIRRAVALAFAREACQVTITHLAKEQADAEEVQKAAASAPHGVKEIHTVPADLKSRDEAQRMVAKHVDEYGGLNILVNNASMQVQCKALEDIDLDVVEQKFQTSIIDMLAMAKFSLPHMKRGSTIINAFLSRHRREVLAWSTMPRPKASLRELTCRDSCPAWYQVCAVALGSVFAPLEPASRTPEQMEGWGVEALLLHGRPGQPAELAASYVYLADAGSNNIMTGQVLHLISG</sequence>
<dbReference type="Gene3D" id="3.40.50.720">
    <property type="entry name" value="NAD(P)-binding Rossmann-like Domain"/>
    <property type="match status" value="1"/>
</dbReference>
<comment type="similarity">
    <text evidence="1">Belongs to the short-chain dehydrogenases/reductases (SDR) family.</text>
</comment>
<reference evidence="3 4" key="1">
    <citation type="submission" date="2014-05" db="EMBL/GenBank/DDBJ databases">
        <title>Draft genome sequence of a rare smut relative, Tilletiaria anomala UBC 951.</title>
        <authorList>
            <consortium name="DOE Joint Genome Institute"/>
            <person name="Toome M."/>
            <person name="Kuo A."/>
            <person name="Henrissat B."/>
            <person name="Lipzen A."/>
            <person name="Tritt A."/>
            <person name="Yoshinaga Y."/>
            <person name="Zane M."/>
            <person name="Barry K."/>
            <person name="Grigoriev I.V."/>
            <person name="Spatafora J.W."/>
            <person name="Aimea M.C."/>
        </authorList>
    </citation>
    <scope>NUCLEOTIDE SEQUENCE [LARGE SCALE GENOMIC DNA]</scope>
    <source>
        <strain evidence="3 4">UBC 951</strain>
    </source>
</reference>
<organism evidence="3 4">
    <name type="scientific">Tilletiaria anomala (strain ATCC 24038 / CBS 436.72 / UBC 951)</name>
    <dbReference type="NCBI Taxonomy" id="1037660"/>
    <lineage>
        <taxon>Eukaryota</taxon>
        <taxon>Fungi</taxon>
        <taxon>Dikarya</taxon>
        <taxon>Basidiomycota</taxon>
        <taxon>Ustilaginomycotina</taxon>
        <taxon>Exobasidiomycetes</taxon>
        <taxon>Georgefischeriales</taxon>
        <taxon>Tilletiariaceae</taxon>
        <taxon>Tilletiaria</taxon>
    </lineage>
</organism>
<keyword evidence="2" id="KW-0560">Oxidoreductase</keyword>
<dbReference type="HOGENOM" id="CLU_010194_4_3_1"/>